<evidence type="ECO:0000256" key="1">
    <source>
        <dbReference type="SAM" id="Phobius"/>
    </source>
</evidence>
<comment type="caution">
    <text evidence="2">The sequence shown here is derived from an EMBL/GenBank/DDBJ whole genome shotgun (WGS) entry which is preliminary data.</text>
</comment>
<reference evidence="2" key="1">
    <citation type="submission" date="2019-12" db="EMBL/GenBank/DDBJ databases">
        <title>Novel species isolated from a subtropical stream in China.</title>
        <authorList>
            <person name="Lu H."/>
        </authorList>
    </citation>
    <scope>NUCLEOTIDE SEQUENCE [LARGE SCALE GENOMIC DNA]</scope>
    <source>
        <strain evidence="2">FT81W</strain>
    </source>
</reference>
<dbReference type="EMBL" id="WWCX01000022">
    <property type="protein sequence ID" value="MYM95158.1"/>
    <property type="molecule type" value="Genomic_DNA"/>
</dbReference>
<dbReference type="AlphaFoldDB" id="A0A845GPQ9"/>
<protein>
    <submittedName>
        <fullName evidence="2">Uncharacterized protein</fullName>
    </submittedName>
</protein>
<proteinExistence type="predicted"/>
<keyword evidence="1" id="KW-0812">Transmembrane</keyword>
<keyword evidence="1" id="KW-1133">Transmembrane helix</keyword>
<evidence type="ECO:0000313" key="3">
    <source>
        <dbReference type="Proteomes" id="UP000447355"/>
    </source>
</evidence>
<organism evidence="2 3">
    <name type="scientific">Duganella vulcania</name>
    <dbReference type="NCBI Taxonomy" id="2692166"/>
    <lineage>
        <taxon>Bacteria</taxon>
        <taxon>Pseudomonadati</taxon>
        <taxon>Pseudomonadota</taxon>
        <taxon>Betaproteobacteria</taxon>
        <taxon>Burkholderiales</taxon>
        <taxon>Oxalobacteraceae</taxon>
        <taxon>Telluria group</taxon>
        <taxon>Duganella</taxon>
    </lineage>
</organism>
<dbReference type="Proteomes" id="UP000447355">
    <property type="component" value="Unassembled WGS sequence"/>
</dbReference>
<name>A0A845GPQ9_9BURK</name>
<accession>A0A845GPQ9</accession>
<keyword evidence="1" id="KW-0472">Membrane</keyword>
<gene>
    <name evidence="2" type="ORF">GTP90_14915</name>
</gene>
<sequence length="98" mass="10766">MQYNNMSTIISVVQNISLIAAGELALASGVVCALAVLFKPLLRGLVRAAVLVVKPKRSKEEQLQRRQMRDAMMLKRMLNSMEGDPSHAAELRAMASRA</sequence>
<feature type="transmembrane region" description="Helical" evidence="1">
    <location>
        <begin position="12"/>
        <end position="38"/>
    </location>
</feature>
<evidence type="ECO:0000313" key="2">
    <source>
        <dbReference type="EMBL" id="MYM95158.1"/>
    </source>
</evidence>